<dbReference type="EMBL" id="AE016827">
    <property type="protein sequence ID" value="AAU38714.1"/>
    <property type="molecule type" value="Genomic_DNA"/>
</dbReference>
<dbReference type="Proteomes" id="UP000000607">
    <property type="component" value="Chromosome"/>
</dbReference>
<evidence type="ECO:0000313" key="1">
    <source>
        <dbReference type="EMBL" id="AAU38714.1"/>
    </source>
</evidence>
<accession>Q65QP6</accession>
<dbReference type="AlphaFoldDB" id="Q65QP6"/>
<evidence type="ECO:0000313" key="2">
    <source>
        <dbReference type="Proteomes" id="UP000000607"/>
    </source>
</evidence>
<protein>
    <submittedName>
        <fullName evidence="1">Uncharacterized protein</fullName>
    </submittedName>
</protein>
<reference evidence="1 2" key="1">
    <citation type="journal article" date="2004" name="Nat. Biotechnol.">
        <title>The genome sequence of the capnophilic rumen bacterium Mannheimia succiniciproducens.</title>
        <authorList>
            <person name="Hong S.H."/>
            <person name="Kim J.S."/>
            <person name="Lee S.Y."/>
            <person name="In Y.H."/>
            <person name="Choi S.S."/>
            <person name="Rih J.-K."/>
            <person name="Kim C.H."/>
            <person name="Jeong H."/>
            <person name="Hur C.G."/>
            <person name="Kim J.J."/>
        </authorList>
    </citation>
    <scope>NUCLEOTIDE SEQUENCE [LARGE SCALE GENOMIC DNA]</scope>
    <source>
        <strain evidence="2">KCTC 0769BP / MBEL55E</strain>
    </source>
</reference>
<dbReference type="HOGENOM" id="CLU_3397317_0_0_6"/>
<dbReference type="KEGG" id="msu:MS2107"/>
<proteinExistence type="predicted"/>
<sequence length="31" mass="3639">MGFNEKINMQKMQQFKKKVNARLGVKLNITT</sequence>
<name>Q65QP6_MANSM</name>
<organism evidence="1 2">
    <name type="scientific">Mannheimia succiniciproducens (strain KCTC 0769BP / MBEL55E)</name>
    <dbReference type="NCBI Taxonomy" id="221988"/>
    <lineage>
        <taxon>Bacteria</taxon>
        <taxon>Pseudomonadati</taxon>
        <taxon>Pseudomonadota</taxon>
        <taxon>Gammaproteobacteria</taxon>
        <taxon>Pasteurellales</taxon>
        <taxon>Pasteurellaceae</taxon>
        <taxon>Basfia</taxon>
    </lineage>
</organism>
<gene>
    <name evidence="1" type="ordered locus">MS2107</name>
</gene>
<keyword evidence="2" id="KW-1185">Reference proteome</keyword>